<keyword evidence="3" id="KW-1185">Reference proteome</keyword>
<dbReference type="Proteomes" id="UP000008810">
    <property type="component" value="Chromosome 4"/>
</dbReference>
<name>A0A0Q3HEE3_BRADI</name>
<dbReference type="EMBL" id="CM000883">
    <property type="protein sequence ID" value="KQJ86619.1"/>
    <property type="molecule type" value="Genomic_DNA"/>
</dbReference>
<sequence>MSILQRNGVCFKRTPKRNARVPCCSRGRQRGETLAAATRTSSASLPRGCCRRPPLPRWRRAPHPKGFVGVSCGGTLSGGGASEGRGGGPGSVGGGVPWWCGLRKAEATAGSGAGGCGWPGAAEVRARSGRIWPCAARGEECVAGGALR</sequence>
<evidence type="ECO:0000313" key="2">
    <source>
        <dbReference type="EnsemblPlants" id="KQJ86619"/>
    </source>
</evidence>
<accession>A0A0Q3HEE3</accession>
<reference evidence="1 2" key="1">
    <citation type="journal article" date="2010" name="Nature">
        <title>Genome sequencing and analysis of the model grass Brachypodium distachyon.</title>
        <authorList>
            <consortium name="International Brachypodium Initiative"/>
        </authorList>
    </citation>
    <scope>NUCLEOTIDE SEQUENCE [LARGE SCALE GENOMIC DNA]</scope>
    <source>
        <strain evidence="1 2">Bd21</strain>
    </source>
</reference>
<reference evidence="1" key="2">
    <citation type="submission" date="2017-06" db="EMBL/GenBank/DDBJ databases">
        <title>WGS assembly of Brachypodium distachyon.</title>
        <authorList>
            <consortium name="The International Brachypodium Initiative"/>
            <person name="Lucas S."/>
            <person name="Harmon-Smith M."/>
            <person name="Lail K."/>
            <person name="Tice H."/>
            <person name="Grimwood J."/>
            <person name="Bruce D."/>
            <person name="Barry K."/>
            <person name="Shu S."/>
            <person name="Lindquist E."/>
            <person name="Wang M."/>
            <person name="Pitluck S."/>
            <person name="Vogel J.P."/>
            <person name="Garvin D.F."/>
            <person name="Mockler T.C."/>
            <person name="Schmutz J."/>
            <person name="Rokhsar D."/>
            <person name="Bevan M.W."/>
        </authorList>
    </citation>
    <scope>NUCLEOTIDE SEQUENCE</scope>
    <source>
        <strain evidence="1">Bd21</strain>
    </source>
</reference>
<dbReference type="EnsemblPlants" id="KQJ86619">
    <property type="protein sequence ID" value="KQJ86619"/>
    <property type="gene ID" value="BRADI_4g06693v3"/>
</dbReference>
<evidence type="ECO:0000313" key="3">
    <source>
        <dbReference type="Proteomes" id="UP000008810"/>
    </source>
</evidence>
<protein>
    <submittedName>
        <fullName evidence="1 2">Uncharacterized protein</fullName>
    </submittedName>
</protein>
<reference evidence="2" key="3">
    <citation type="submission" date="2018-08" db="UniProtKB">
        <authorList>
            <consortium name="EnsemblPlants"/>
        </authorList>
    </citation>
    <scope>IDENTIFICATION</scope>
    <source>
        <strain evidence="2">cv. Bd21</strain>
    </source>
</reference>
<evidence type="ECO:0000313" key="1">
    <source>
        <dbReference type="EMBL" id="KQJ86619.1"/>
    </source>
</evidence>
<dbReference type="AlphaFoldDB" id="A0A0Q3HEE3"/>
<dbReference type="InParanoid" id="A0A0Q3HEE3"/>
<proteinExistence type="predicted"/>
<organism evidence="1">
    <name type="scientific">Brachypodium distachyon</name>
    <name type="common">Purple false brome</name>
    <name type="synonym">Trachynia distachya</name>
    <dbReference type="NCBI Taxonomy" id="15368"/>
    <lineage>
        <taxon>Eukaryota</taxon>
        <taxon>Viridiplantae</taxon>
        <taxon>Streptophyta</taxon>
        <taxon>Embryophyta</taxon>
        <taxon>Tracheophyta</taxon>
        <taxon>Spermatophyta</taxon>
        <taxon>Magnoliopsida</taxon>
        <taxon>Liliopsida</taxon>
        <taxon>Poales</taxon>
        <taxon>Poaceae</taxon>
        <taxon>BOP clade</taxon>
        <taxon>Pooideae</taxon>
        <taxon>Stipodae</taxon>
        <taxon>Brachypodieae</taxon>
        <taxon>Brachypodium</taxon>
    </lineage>
</organism>
<dbReference type="Gramene" id="KQJ86619">
    <property type="protein sequence ID" value="KQJ86619"/>
    <property type="gene ID" value="BRADI_4g06693v3"/>
</dbReference>
<gene>
    <name evidence="1" type="ORF">BRADI_4g06693v3</name>
</gene>